<dbReference type="EMBL" id="QTSX02006422">
    <property type="protein sequence ID" value="KAJ9054853.1"/>
    <property type="molecule type" value="Genomic_DNA"/>
</dbReference>
<accession>A0ACC2RXU6</accession>
<evidence type="ECO:0000313" key="1">
    <source>
        <dbReference type="EMBL" id="KAJ9054853.1"/>
    </source>
</evidence>
<dbReference type="Proteomes" id="UP001165960">
    <property type="component" value="Unassembled WGS sequence"/>
</dbReference>
<keyword evidence="2" id="KW-1185">Reference proteome</keyword>
<organism evidence="1 2">
    <name type="scientific">Entomophthora muscae</name>
    <dbReference type="NCBI Taxonomy" id="34485"/>
    <lineage>
        <taxon>Eukaryota</taxon>
        <taxon>Fungi</taxon>
        <taxon>Fungi incertae sedis</taxon>
        <taxon>Zoopagomycota</taxon>
        <taxon>Entomophthoromycotina</taxon>
        <taxon>Entomophthoromycetes</taxon>
        <taxon>Entomophthorales</taxon>
        <taxon>Entomophthoraceae</taxon>
        <taxon>Entomophthora</taxon>
    </lineage>
</organism>
<sequence length="315" mass="35397">MIIDSHCHVQETEFENLDQVKACKLAVMGTSPRDWADVANLTEEYPSKIIPCFGVHPWFSESSKDEDPCIGPLSFTSEEKEFWWIGLLEKYLKRFPQAIVGEIGIDKSAVDLQTKKPYDFEIQQKVLHSQFQLAARMHRSVSVHCVQAFGALVDLFKEVKHDILLSSDDEKKRGLMFPPKIMLHSFSGSSETAKALKAQVSFSSKEMKIVNSNLIGEPSKPPSPEYSGTNGPNFTPPSLFYSLSELVNMRSEKKLEKLLSSISIDSILIESDCGSVHLVDEKLHNISSKCASILNMDTQTFLDHISDNNKSFFCN</sequence>
<gene>
    <name evidence="1" type="primary">scn1_1</name>
    <name evidence="1" type="ORF">DSO57_1010040</name>
</gene>
<evidence type="ECO:0000313" key="2">
    <source>
        <dbReference type="Proteomes" id="UP001165960"/>
    </source>
</evidence>
<proteinExistence type="predicted"/>
<name>A0ACC2RXU6_9FUNG</name>
<reference evidence="1" key="1">
    <citation type="submission" date="2022-04" db="EMBL/GenBank/DDBJ databases">
        <title>Genome of the entomopathogenic fungus Entomophthora muscae.</title>
        <authorList>
            <person name="Elya C."/>
            <person name="Lovett B.R."/>
            <person name="Lee E."/>
            <person name="Macias A.M."/>
            <person name="Hajek A.E."/>
            <person name="De Bivort B.L."/>
            <person name="Kasson M.T."/>
            <person name="De Fine Licht H.H."/>
            <person name="Stajich J.E."/>
        </authorList>
    </citation>
    <scope>NUCLEOTIDE SEQUENCE</scope>
    <source>
        <strain evidence="1">Berkeley</strain>
    </source>
</reference>
<protein>
    <submittedName>
        <fullName evidence="1">Cut9-interacting protein scn1</fullName>
    </submittedName>
</protein>
<comment type="caution">
    <text evidence="1">The sequence shown here is derived from an EMBL/GenBank/DDBJ whole genome shotgun (WGS) entry which is preliminary data.</text>
</comment>